<dbReference type="Proteomes" id="UP000179920">
    <property type="component" value="Chromosome VII"/>
</dbReference>
<evidence type="ECO:0000313" key="2">
    <source>
        <dbReference type="EMBL" id="SAM82280.1"/>
    </source>
</evidence>
<reference evidence="3" key="1">
    <citation type="submission" date="2016-04" db="EMBL/GenBank/DDBJ databases">
        <authorList>
            <person name="Guldener U."/>
            <person name="Guldener U."/>
        </authorList>
    </citation>
    <scope>NUCLEOTIDE SEQUENCE [LARGE SCALE GENOMIC DNA]</scope>
    <source>
        <strain evidence="3">UB2112</strain>
    </source>
</reference>
<evidence type="ECO:0000313" key="3">
    <source>
        <dbReference type="Proteomes" id="UP000179920"/>
    </source>
</evidence>
<feature type="compositionally biased region" description="Basic and acidic residues" evidence="1">
    <location>
        <begin position="59"/>
        <end position="78"/>
    </location>
</feature>
<sequence length="275" mass="31369">MVKRKTIGSSKQDVEGDDEGVEAHQQFWAMSMGADAVLNAATGMHQNGESPEGDAGDSTDSRAIGDKRQRHDDMREETSTAIDRRPLTVKWFNDIMRFTVHYFAIWLADWGWKDKPSRQTLKNVFRTMRNPVFNDREGEFYGILRRDIVYWTGHWSQSGETSRLNPPEFLEEDPEEEIIDVCVDRVFARMKAGLQAETRPRVKIDKQVQTDPPTQTEQKVQADQQVQTEEQGRSGEQPKPGTQAQLEVKMQVGAQMRSEAHVHIDLQLKLSTAPA</sequence>
<feature type="region of interest" description="Disordered" evidence="1">
    <location>
        <begin position="1"/>
        <end position="22"/>
    </location>
</feature>
<organism evidence="2 3">
    <name type="scientific">Ustilago bromivora</name>
    <dbReference type="NCBI Taxonomy" id="307758"/>
    <lineage>
        <taxon>Eukaryota</taxon>
        <taxon>Fungi</taxon>
        <taxon>Dikarya</taxon>
        <taxon>Basidiomycota</taxon>
        <taxon>Ustilaginomycotina</taxon>
        <taxon>Ustilaginomycetes</taxon>
        <taxon>Ustilaginales</taxon>
        <taxon>Ustilaginaceae</taxon>
        <taxon>Ustilago</taxon>
    </lineage>
</organism>
<dbReference type="EMBL" id="LT558123">
    <property type="protein sequence ID" value="SAM82280.1"/>
    <property type="molecule type" value="Genomic_DNA"/>
</dbReference>
<name>A0A1K0G496_9BASI</name>
<protein>
    <submittedName>
        <fullName evidence="2">Uncharacterized protein</fullName>
    </submittedName>
</protein>
<accession>A0A1K0G496</accession>
<feature type="region of interest" description="Disordered" evidence="1">
    <location>
        <begin position="44"/>
        <end position="78"/>
    </location>
</feature>
<dbReference type="OrthoDB" id="10485077at2759"/>
<feature type="region of interest" description="Disordered" evidence="1">
    <location>
        <begin position="202"/>
        <end position="242"/>
    </location>
</feature>
<dbReference type="AlphaFoldDB" id="A0A1K0G496"/>
<gene>
    <name evidence="2" type="ORF">UBRO_04727-B</name>
</gene>
<evidence type="ECO:0000256" key="1">
    <source>
        <dbReference type="SAM" id="MobiDB-lite"/>
    </source>
</evidence>
<proteinExistence type="predicted"/>
<feature type="compositionally biased region" description="Polar residues" evidence="1">
    <location>
        <begin position="209"/>
        <end position="229"/>
    </location>
</feature>